<dbReference type="Gene3D" id="3.20.20.70">
    <property type="entry name" value="Aldolase class I"/>
    <property type="match status" value="1"/>
</dbReference>
<evidence type="ECO:0000256" key="1">
    <source>
        <dbReference type="ARBA" id="ARBA00003365"/>
    </source>
</evidence>
<dbReference type="PANTHER" id="PTHR43406">
    <property type="entry name" value="TRYPTOPHAN SYNTHASE, ALPHA CHAIN"/>
    <property type="match status" value="1"/>
</dbReference>
<evidence type="ECO:0000256" key="5">
    <source>
        <dbReference type="ARBA" id="ARBA00022822"/>
    </source>
</evidence>
<dbReference type="Proteomes" id="UP000316213">
    <property type="component" value="Unassembled WGS sequence"/>
</dbReference>
<keyword evidence="5 9" id="KW-0822">Tryptophan biosynthesis</keyword>
<comment type="function">
    <text evidence="1 9">The alpha subunit is responsible for the aldol cleavage of indoleglycerol phosphate to indole and glyceraldehyde 3-phosphate.</text>
</comment>
<comment type="caution">
    <text evidence="11">The sequence shown here is derived from an EMBL/GenBank/DDBJ whole genome shotgun (WGS) entry which is preliminary data.</text>
</comment>
<comment type="subunit">
    <text evidence="3 9">Tetramer of two alpha and two beta chains.</text>
</comment>
<dbReference type="AlphaFoldDB" id="A0A5C5ZIN2"/>
<organism evidence="11 12">
    <name type="scientific">Neorhodopirellula pilleata</name>
    <dbReference type="NCBI Taxonomy" id="2714738"/>
    <lineage>
        <taxon>Bacteria</taxon>
        <taxon>Pseudomonadati</taxon>
        <taxon>Planctomycetota</taxon>
        <taxon>Planctomycetia</taxon>
        <taxon>Pirellulales</taxon>
        <taxon>Pirellulaceae</taxon>
        <taxon>Neorhodopirellula</taxon>
    </lineage>
</organism>
<dbReference type="GO" id="GO:0005829">
    <property type="term" value="C:cytosol"/>
    <property type="evidence" value="ECO:0007669"/>
    <property type="project" value="TreeGrafter"/>
</dbReference>
<protein>
    <recommendedName>
        <fullName evidence="9">Tryptophan synthase alpha chain</fullName>
        <ecNumber evidence="9">4.2.1.20</ecNumber>
    </recommendedName>
</protein>
<evidence type="ECO:0000256" key="4">
    <source>
        <dbReference type="ARBA" id="ARBA00022605"/>
    </source>
</evidence>
<accession>A0A5C5ZIN2</accession>
<evidence type="ECO:0000256" key="7">
    <source>
        <dbReference type="ARBA" id="ARBA00023239"/>
    </source>
</evidence>
<evidence type="ECO:0000256" key="8">
    <source>
        <dbReference type="ARBA" id="ARBA00049047"/>
    </source>
</evidence>
<dbReference type="PANTHER" id="PTHR43406:SF1">
    <property type="entry name" value="TRYPTOPHAN SYNTHASE ALPHA CHAIN, CHLOROPLASTIC"/>
    <property type="match status" value="1"/>
</dbReference>
<comment type="catalytic activity">
    <reaction evidence="8 9">
        <text>(1S,2R)-1-C-(indol-3-yl)glycerol 3-phosphate + L-serine = D-glyceraldehyde 3-phosphate + L-tryptophan + H2O</text>
        <dbReference type="Rhea" id="RHEA:10532"/>
        <dbReference type="ChEBI" id="CHEBI:15377"/>
        <dbReference type="ChEBI" id="CHEBI:33384"/>
        <dbReference type="ChEBI" id="CHEBI:57912"/>
        <dbReference type="ChEBI" id="CHEBI:58866"/>
        <dbReference type="ChEBI" id="CHEBI:59776"/>
        <dbReference type="EC" id="4.2.1.20"/>
    </reaction>
</comment>
<keyword evidence="12" id="KW-1185">Reference proteome</keyword>
<proteinExistence type="inferred from homology"/>
<keyword evidence="7 9" id="KW-0456">Lyase</keyword>
<keyword evidence="4 9" id="KW-0028">Amino-acid biosynthesis</keyword>
<dbReference type="SUPFAM" id="SSF51366">
    <property type="entry name" value="Ribulose-phoshate binding barrel"/>
    <property type="match status" value="1"/>
</dbReference>
<dbReference type="GO" id="GO:0004834">
    <property type="term" value="F:tryptophan synthase activity"/>
    <property type="evidence" value="ECO:0007669"/>
    <property type="project" value="UniProtKB-UniRule"/>
</dbReference>
<evidence type="ECO:0000256" key="9">
    <source>
        <dbReference type="HAMAP-Rule" id="MF_00131"/>
    </source>
</evidence>
<dbReference type="CDD" id="cd04724">
    <property type="entry name" value="Tryptophan_synthase_alpha"/>
    <property type="match status" value="1"/>
</dbReference>
<evidence type="ECO:0000313" key="11">
    <source>
        <dbReference type="EMBL" id="TWT86975.1"/>
    </source>
</evidence>
<dbReference type="Pfam" id="PF00290">
    <property type="entry name" value="Trp_syntA"/>
    <property type="match status" value="1"/>
</dbReference>
<dbReference type="HAMAP" id="MF_00131">
    <property type="entry name" value="Trp_synth_alpha"/>
    <property type="match status" value="1"/>
</dbReference>
<feature type="active site" description="Proton acceptor" evidence="9">
    <location>
        <position position="49"/>
    </location>
</feature>
<reference evidence="11 12" key="1">
    <citation type="submission" date="2019-02" db="EMBL/GenBank/DDBJ databases">
        <title>Deep-cultivation of Planctomycetes and their phenomic and genomic characterization uncovers novel biology.</title>
        <authorList>
            <person name="Wiegand S."/>
            <person name="Jogler M."/>
            <person name="Boedeker C."/>
            <person name="Pinto D."/>
            <person name="Vollmers J."/>
            <person name="Rivas-Marin E."/>
            <person name="Kohn T."/>
            <person name="Peeters S.H."/>
            <person name="Heuer A."/>
            <person name="Rast P."/>
            <person name="Oberbeckmann S."/>
            <person name="Bunk B."/>
            <person name="Jeske O."/>
            <person name="Meyerdierks A."/>
            <person name="Storesund J.E."/>
            <person name="Kallscheuer N."/>
            <person name="Luecker S."/>
            <person name="Lage O.M."/>
            <person name="Pohl T."/>
            <person name="Merkel B.J."/>
            <person name="Hornburger P."/>
            <person name="Mueller R.-W."/>
            <person name="Bruemmer F."/>
            <person name="Labrenz M."/>
            <person name="Spormann A.M."/>
            <person name="Op Den Camp H."/>
            <person name="Overmann J."/>
            <person name="Amann R."/>
            <person name="Jetten M.S.M."/>
            <person name="Mascher T."/>
            <person name="Medema M.H."/>
            <person name="Devos D.P."/>
            <person name="Kaster A.-K."/>
            <person name="Ovreas L."/>
            <person name="Rohde M."/>
            <person name="Galperin M.Y."/>
            <person name="Jogler C."/>
        </authorList>
    </citation>
    <scope>NUCLEOTIDE SEQUENCE [LARGE SCALE GENOMIC DNA]</scope>
    <source>
        <strain evidence="11 12">Pla100</strain>
    </source>
</reference>
<dbReference type="InterPro" id="IPR013785">
    <property type="entry name" value="Aldolase_TIM"/>
</dbReference>
<evidence type="ECO:0000256" key="2">
    <source>
        <dbReference type="ARBA" id="ARBA00004733"/>
    </source>
</evidence>
<dbReference type="EMBL" id="SJPM01000030">
    <property type="protein sequence ID" value="TWT86975.1"/>
    <property type="molecule type" value="Genomic_DNA"/>
</dbReference>
<name>A0A5C5ZIN2_9BACT</name>
<comment type="similarity">
    <text evidence="9 10">Belongs to the TrpA family.</text>
</comment>
<dbReference type="FunFam" id="3.20.20.70:FF:000037">
    <property type="entry name" value="Tryptophan synthase alpha chain"/>
    <property type="match status" value="1"/>
</dbReference>
<evidence type="ECO:0000256" key="10">
    <source>
        <dbReference type="RuleBase" id="RU003662"/>
    </source>
</evidence>
<sequence>MSDLQRLFRSLQKQNRKALMPFVTAGDPSIEVTQAVIEAARSAGADLCEVGVPYSDPIADGPVIQASYQRALDSGFRLQHLFDLGTRLTNDLPQADGETMPRVTMVSYSIIHRIGMQAYVERAMQAGYCGAIVPDLLVEEAEPLSKVCRAAGFDLIQLVTPTTTRERQKRIVELTTGFLYYVSVTGITGERSALPSDIVDNVTWLRDQTELPVCIGFGISGPETASQLAPICDGLIVGSAIVRRIAEAASRAQEKGLSVTEETASEVKQFCTSLRQAIDGCVPA</sequence>
<dbReference type="OrthoDB" id="9804578at2"/>
<evidence type="ECO:0000256" key="6">
    <source>
        <dbReference type="ARBA" id="ARBA00023141"/>
    </source>
</evidence>
<dbReference type="InterPro" id="IPR002028">
    <property type="entry name" value="Trp_synthase_suA"/>
</dbReference>
<keyword evidence="6 9" id="KW-0057">Aromatic amino acid biosynthesis</keyword>
<comment type="pathway">
    <text evidence="2 9">Amino-acid biosynthesis; L-tryptophan biosynthesis; L-tryptophan from chorismate: step 5/5.</text>
</comment>
<feature type="active site" description="Proton acceptor" evidence="9">
    <location>
        <position position="60"/>
    </location>
</feature>
<gene>
    <name evidence="9 11" type="primary">trpA</name>
    <name evidence="11" type="ORF">Pla100_60020</name>
</gene>
<dbReference type="RefSeq" id="WP_146582577.1">
    <property type="nucleotide sequence ID" value="NZ_SJPM01000030.1"/>
</dbReference>
<dbReference type="UniPathway" id="UPA00035">
    <property type="reaction ID" value="UER00044"/>
</dbReference>
<dbReference type="InterPro" id="IPR011060">
    <property type="entry name" value="RibuloseP-bd_barrel"/>
</dbReference>
<dbReference type="EC" id="4.2.1.20" evidence="9"/>
<evidence type="ECO:0000313" key="12">
    <source>
        <dbReference type="Proteomes" id="UP000316213"/>
    </source>
</evidence>
<dbReference type="NCBIfam" id="TIGR00262">
    <property type="entry name" value="trpA"/>
    <property type="match status" value="1"/>
</dbReference>
<evidence type="ECO:0000256" key="3">
    <source>
        <dbReference type="ARBA" id="ARBA00011270"/>
    </source>
</evidence>